<evidence type="ECO:0000256" key="1">
    <source>
        <dbReference type="ARBA" id="ARBA00004442"/>
    </source>
</evidence>
<evidence type="ECO:0000259" key="6">
    <source>
        <dbReference type="Pfam" id="PF07980"/>
    </source>
</evidence>
<dbReference type="SUPFAM" id="SSF48452">
    <property type="entry name" value="TPR-like"/>
    <property type="match status" value="1"/>
</dbReference>
<dbReference type="AlphaFoldDB" id="A0A1M4VYK2"/>
<proteinExistence type="inferred from homology"/>
<keyword evidence="3" id="KW-0732">Signal</keyword>
<dbReference type="PROSITE" id="PS51257">
    <property type="entry name" value="PROKAR_LIPOPROTEIN"/>
    <property type="match status" value="1"/>
</dbReference>
<keyword evidence="9" id="KW-1185">Reference proteome</keyword>
<dbReference type="RefSeq" id="WP_073229508.1">
    <property type="nucleotide sequence ID" value="NZ_FQUQ01000001.1"/>
</dbReference>
<gene>
    <name evidence="8" type="ORF">SAMN04488522_1011065</name>
</gene>
<keyword evidence="5" id="KW-0998">Cell outer membrane</keyword>
<evidence type="ECO:0000256" key="2">
    <source>
        <dbReference type="ARBA" id="ARBA00006275"/>
    </source>
</evidence>
<sequence>MKRSSRIFNHNYNFRKLLLIGTCVLLFSACNKSKLLNPDPSTLITDATAFETAPRISNQVNGLYTALKTGRFLGSWYYIISDIRSGDFVCTNLNAANGYTSYQLLTQTTTNDVVTTWETAYQAINACNVFIDGMNRTGTAVVGKDLGANYIAEARLIRAVAYYNLLQLYARPYLDGAGSKPGLPLRLEGNTQPGNYDLARSTVKETYAQILQDLDFAETNLPLKYSSAFLNTTRAHRNTAIALKTRVYLSIQDYAKVITEANKIVSLTAPFAAPIDGVANGLSADVKAVFTAPYTSNESIFSMPFTNNDAPAVSMPRYYLPGTKDGGTTASNGAGEYSLNPAGILADNTWAAGDARRSFIKVGPSSSKPWLFKFSQASPHTDYAPVIRYAEVLLNLSEALTKNSMSVDSRAVALLTAVRNRSDKSKSYTVADFANANELIAATLKERQIEFIGEGIRNADIMRLGLDLPAKPIHSIPAASPSSQNYIFPISSDELILNKKMVNN</sequence>
<comment type="subcellular location">
    <subcellularLocation>
        <location evidence="1">Cell outer membrane</location>
    </subcellularLocation>
</comment>
<evidence type="ECO:0000256" key="5">
    <source>
        <dbReference type="ARBA" id="ARBA00023237"/>
    </source>
</evidence>
<keyword evidence="4" id="KW-0472">Membrane</keyword>
<comment type="similarity">
    <text evidence="2">Belongs to the SusD family.</text>
</comment>
<dbReference type="Gene3D" id="1.25.40.390">
    <property type="match status" value="1"/>
</dbReference>
<protein>
    <submittedName>
        <fullName evidence="8">SusD family protein</fullName>
    </submittedName>
</protein>
<organism evidence="8 9">
    <name type="scientific">Pedobacter caeni</name>
    <dbReference type="NCBI Taxonomy" id="288992"/>
    <lineage>
        <taxon>Bacteria</taxon>
        <taxon>Pseudomonadati</taxon>
        <taxon>Bacteroidota</taxon>
        <taxon>Sphingobacteriia</taxon>
        <taxon>Sphingobacteriales</taxon>
        <taxon>Sphingobacteriaceae</taxon>
        <taxon>Pedobacter</taxon>
    </lineage>
</organism>
<dbReference type="Pfam" id="PF07980">
    <property type="entry name" value="SusD_RagB"/>
    <property type="match status" value="1"/>
</dbReference>
<dbReference type="EMBL" id="FQUQ01000001">
    <property type="protein sequence ID" value="SHE73985.1"/>
    <property type="molecule type" value="Genomic_DNA"/>
</dbReference>
<dbReference type="InterPro" id="IPR011990">
    <property type="entry name" value="TPR-like_helical_dom_sf"/>
</dbReference>
<dbReference type="InterPro" id="IPR012944">
    <property type="entry name" value="SusD_RagB_dom"/>
</dbReference>
<name>A0A1M4VYK2_9SPHI</name>
<evidence type="ECO:0000313" key="9">
    <source>
        <dbReference type="Proteomes" id="UP000184287"/>
    </source>
</evidence>
<feature type="domain" description="SusD-like N-terminal" evidence="7">
    <location>
        <begin position="84"/>
        <end position="249"/>
    </location>
</feature>
<evidence type="ECO:0000256" key="4">
    <source>
        <dbReference type="ARBA" id="ARBA00023136"/>
    </source>
</evidence>
<dbReference type="InterPro" id="IPR033985">
    <property type="entry name" value="SusD-like_N"/>
</dbReference>
<dbReference type="Proteomes" id="UP000184287">
    <property type="component" value="Unassembled WGS sequence"/>
</dbReference>
<evidence type="ECO:0000259" key="7">
    <source>
        <dbReference type="Pfam" id="PF14322"/>
    </source>
</evidence>
<dbReference type="GO" id="GO:0009279">
    <property type="term" value="C:cell outer membrane"/>
    <property type="evidence" value="ECO:0007669"/>
    <property type="project" value="UniProtKB-SubCell"/>
</dbReference>
<evidence type="ECO:0000313" key="8">
    <source>
        <dbReference type="EMBL" id="SHE73985.1"/>
    </source>
</evidence>
<reference evidence="9" key="1">
    <citation type="submission" date="2016-11" db="EMBL/GenBank/DDBJ databases">
        <authorList>
            <person name="Varghese N."/>
            <person name="Submissions S."/>
        </authorList>
    </citation>
    <scope>NUCLEOTIDE SEQUENCE [LARGE SCALE GENOMIC DNA]</scope>
    <source>
        <strain evidence="9">DSM 16990</strain>
    </source>
</reference>
<dbReference type="OrthoDB" id="9792139at2"/>
<dbReference type="Pfam" id="PF14322">
    <property type="entry name" value="SusD-like_3"/>
    <property type="match status" value="1"/>
</dbReference>
<dbReference type="CDD" id="cd08977">
    <property type="entry name" value="SusD"/>
    <property type="match status" value="1"/>
</dbReference>
<dbReference type="STRING" id="288992.SAMN04488522_1011065"/>
<evidence type="ECO:0000256" key="3">
    <source>
        <dbReference type="ARBA" id="ARBA00022729"/>
    </source>
</evidence>
<feature type="domain" description="RagB/SusD" evidence="6">
    <location>
        <begin position="381"/>
        <end position="504"/>
    </location>
</feature>
<accession>A0A1M4VYK2</accession>